<dbReference type="Pfam" id="PF13560">
    <property type="entry name" value="HTH_31"/>
    <property type="match status" value="1"/>
</dbReference>
<evidence type="ECO:0000313" key="3">
    <source>
        <dbReference type="Proteomes" id="UP000011991"/>
    </source>
</evidence>
<sequence length="122" mass="13788">MAKKKKQTFGERLREARVAKGYSLRKFSIEVDVSPTYLSQVEQGKVAPPTADRVERIAALLEESVDEWMALADRLPDELPDIIHGDPGVPDLLRAVKGMSPEQIKRLREAADEIREDKGKYK</sequence>
<dbReference type="SMART" id="SM00530">
    <property type="entry name" value="HTH_XRE"/>
    <property type="match status" value="1"/>
</dbReference>
<dbReference type="OrthoDB" id="288015at2"/>
<dbReference type="PATRIC" id="fig|1265738.3.peg.7360"/>
<gene>
    <name evidence="2" type="ORF">RMSM_07377</name>
</gene>
<protein>
    <submittedName>
        <fullName evidence="2">XRE family transcriptional regulator</fullName>
    </submittedName>
</protein>
<dbReference type="CDD" id="cd00093">
    <property type="entry name" value="HTH_XRE"/>
    <property type="match status" value="1"/>
</dbReference>
<evidence type="ECO:0000259" key="1">
    <source>
        <dbReference type="PROSITE" id="PS50943"/>
    </source>
</evidence>
<evidence type="ECO:0000313" key="2">
    <source>
        <dbReference type="EMBL" id="EMI15697.1"/>
    </source>
</evidence>
<accession>M5RJZ2</accession>
<reference evidence="2 3" key="1">
    <citation type="journal article" date="2013" name="Mar. Genomics">
        <title>Expression of sulfatases in Rhodopirellula baltica and the diversity of sulfatases in the genus Rhodopirellula.</title>
        <authorList>
            <person name="Wegner C.E."/>
            <person name="Richter-Heitmann T."/>
            <person name="Klindworth A."/>
            <person name="Klockow C."/>
            <person name="Richter M."/>
            <person name="Achstetter T."/>
            <person name="Glockner F.O."/>
            <person name="Harder J."/>
        </authorList>
    </citation>
    <scope>NUCLEOTIDE SEQUENCE [LARGE SCALE GENOMIC DNA]</scope>
    <source>
        <strain evidence="2 3">SM1</strain>
    </source>
</reference>
<dbReference type="InterPro" id="IPR010982">
    <property type="entry name" value="Lambda_DNA-bd_dom_sf"/>
</dbReference>
<dbReference type="InterPro" id="IPR001387">
    <property type="entry name" value="Cro/C1-type_HTH"/>
</dbReference>
<dbReference type="SUPFAM" id="SSF47413">
    <property type="entry name" value="lambda repressor-like DNA-binding domains"/>
    <property type="match status" value="1"/>
</dbReference>
<dbReference type="Gene3D" id="1.10.260.40">
    <property type="entry name" value="lambda repressor-like DNA-binding domains"/>
    <property type="match status" value="1"/>
</dbReference>
<organism evidence="2 3">
    <name type="scientific">Rhodopirellula maiorica SM1</name>
    <dbReference type="NCBI Taxonomy" id="1265738"/>
    <lineage>
        <taxon>Bacteria</taxon>
        <taxon>Pseudomonadati</taxon>
        <taxon>Planctomycetota</taxon>
        <taxon>Planctomycetia</taxon>
        <taxon>Pirellulales</taxon>
        <taxon>Pirellulaceae</taxon>
        <taxon>Novipirellula</taxon>
    </lineage>
</organism>
<comment type="caution">
    <text evidence="2">The sequence shown here is derived from an EMBL/GenBank/DDBJ whole genome shotgun (WGS) entry which is preliminary data.</text>
</comment>
<dbReference type="RefSeq" id="WP_008708443.1">
    <property type="nucleotide sequence ID" value="NZ_ANOG01001051.1"/>
</dbReference>
<dbReference type="Proteomes" id="UP000011991">
    <property type="component" value="Unassembled WGS sequence"/>
</dbReference>
<feature type="domain" description="HTH cro/C1-type" evidence="1">
    <location>
        <begin position="13"/>
        <end position="68"/>
    </location>
</feature>
<dbReference type="AlphaFoldDB" id="M5RJZ2"/>
<proteinExistence type="predicted"/>
<dbReference type="PROSITE" id="PS50943">
    <property type="entry name" value="HTH_CROC1"/>
    <property type="match status" value="1"/>
</dbReference>
<keyword evidence="3" id="KW-1185">Reference proteome</keyword>
<name>M5RJZ2_9BACT</name>
<dbReference type="GO" id="GO:0003677">
    <property type="term" value="F:DNA binding"/>
    <property type="evidence" value="ECO:0007669"/>
    <property type="project" value="InterPro"/>
</dbReference>
<dbReference type="EMBL" id="ANOG01001051">
    <property type="protein sequence ID" value="EMI15697.1"/>
    <property type="molecule type" value="Genomic_DNA"/>
</dbReference>